<sequence>MPIRVMLVDDQELFRSAIRVIVNAQDDLEVVGEASDGEEAVALATQVDPDVILMDIRMPGVDGVEATRRILGNAVATGSAVKVLVLTTFNLDDRAATAIRHGASGFLLKDITPQMLTDSIRTVHSGNGVIAPEDLAALLDSSFQEKPAPPAGFTELSEKEREVFGLVAQGLSNVEIGQTIFASESTIKSHVGAILRKMGLRDRVQVVVAAYQHGLVGHQ</sequence>
<keyword evidence="4" id="KW-0804">Transcription</keyword>
<dbReference type="InterPro" id="IPR011006">
    <property type="entry name" value="CheY-like_superfamily"/>
</dbReference>
<feature type="domain" description="HTH luxR-type" evidence="6">
    <location>
        <begin position="149"/>
        <end position="214"/>
    </location>
</feature>
<dbReference type="SMART" id="SM00421">
    <property type="entry name" value="HTH_LUXR"/>
    <property type="match status" value="1"/>
</dbReference>
<dbReference type="SMART" id="SM00448">
    <property type="entry name" value="REC"/>
    <property type="match status" value="1"/>
</dbReference>
<dbReference type="PRINTS" id="PR00038">
    <property type="entry name" value="HTHLUXR"/>
</dbReference>
<evidence type="ECO:0000259" key="7">
    <source>
        <dbReference type="PROSITE" id="PS50110"/>
    </source>
</evidence>
<proteinExistence type="predicted"/>
<dbReference type="InterPro" id="IPR000792">
    <property type="entry name" value="Tscrpt_reg_LuxR_C"/>
</dbReference>
<dbReference type="Pfam" id="PF00072">
    <property type="entry name" value="Response_reg"/>
    <property type="match status" value="1"/>
</dbReference>
<keyword evidence="3" id="KW-0238">DNA-binding</keyword>
<feature type="modified residue" description="4-aspartylphosphate" evidence="5">
    <location>
        <position position="55"/>
    </location>
</feature>
<dbReference type="PANTHER" id="PTHR43214:SF24">
    <property type="entry name" value="TRANSCRIPTIONAL REGULATORY PROTEIN NARL-RELATED"/>
    <property type="match status" value="1"/>
</dbReference>
<evidence type="ECO:0000256" key="2">
    <source>
        <dbReference type="ARBA" id="ARBA00023015"/>
    </source>
</evidence>
<evidence type="ECO:0000256" key="5">
    <source>
        <dbReference type="PROSITE-ProRule" id="PRU00169"/>
    </source>
</evidence>
<protein>
    <submittedName>
        <fullName evidence="8">Response regulator transcription factor</fullName>
    </submittedName>
</protein>
<dbReference type="Gene3D" id="3.40.50.2300">
    <property type="match status" value="1"/>
</dbReference>
<evidence type="ECO:0000256" key="4">
    <source>
        <dbReference type="ARBA" id="ARBA00023163"/>
    </source>
</evidence>
<gene>
    <name evidence="8" type="ORF">GCM10025789_25530</name>
</gene>
<dbReference type="EMBL" id="BAABLV010000036">
    <property type="protein sequence ID" value="GAA4905145.1"/>
    <property type="molecule type" value="Genomic_DNA"/>
</dbReference>
<evidence type="ECO:0000313" key="9">
    <source>
        <dbReference type="Proteomes" id="UP001501521"/>
    </source>
</evidence>
<dbReference type="SUPFAM" id="SSF52172">
    <property type="entry name" value="CheY-like"/>
    <property type="match status" value="1"/>
</dbReference>
<name>A0ABP9FMJ2_9ACTN</name>
<dbReference type="InterPro" id="IPR001789">
    <property type="entry name" value="Sig_transdc_resp-reg_receiver"/>
</dbReference>
<dbReference type="CDD" id="cd17535">
    <property type="entry name" value="REC_NarL-like"/>
    <property type="match status" value="1"/>
</dbReference>
<evidence type="ECO:0000256" key="3">
    <source>
        <dbReference type="ARBA" id="ARBA00023125"/>
    </source>
</evidence>
<dbReference type="CDD" id="cd06170">
    <property type="entry name" value="LuxR_C_like"/>
    <property type="match status" value="1"/>
</dbReference>
<comment type="caution">
    <text evidence="8">The sequence shown here is derived from an EMBL/GenBank/DDBJ whole genome shotgun (WGS) entry which is preliminary data.</text>
</comment>
<evidence type="ECO:0000256" key="1">
    <source>
        <dbReference type="ARBA" id="ARBA00022553"/>
    </source>
</evidence>
<evidence type="ECO:0000259" key="6">
    <source>
        <dbReference type="PROSITE" id="PS50043"/>
    </source>
</evidence>
<organism evidence="8 9">
    <name type="scientific">Tessaracoccus lubricantis</name>
    <dbReference type="NCBI Taxonomy" id="545543"/>
    <lineage>
        <taxon>Bacteria</taxon>
        <taxon>Bacillati</taxon>
        <taxon>Actinomycetota</taxon>
        <taxon>Actinomycetes</taxon>
        <taxon>Propionibacteriales</taxon>
        <taxon>Propionibacteriaceae</taxon>
        <taxon>Tessaracoccus</taxon>
    </lineage>
</organism>
<dbReference type="SUPFAM" id="SSF46894">
    <property type="entry name" value="C-terminal effector domain of the bipartite response regulators"/>
    <property type="match status" value="1"/>
</dbReference>
<dbReference type="PROSITE" id="PS50043">
    <property type="entry name" value="HTH_LUXR_2"/>
    <property type="match status" value="1"/>
</dbReference>
<accession>A0ABP9FMJ2</accession>
<dbReference type="PROSITE" id="PS50110">
    <property type="entry name" value="RESPONSE_REGULATORY"/>
    <property type="match status" value="1"/>
</dbReference>
<reference evidence="9" key="1">
    <citation type="journal article" date="2019" name="Int. J. Syst. Evol. Microbiol.">
        <title>The Global Catalogue of Microorganisms (GCM) 10K type strain sequencing project: providing services to taxonomists for standard genome sequencing and annotation.</title>
        <authorList>
            <consortium name="The Broad Institute Genomics Platform"/>
            <consortium name="The Broad Institute Genome Sequencing Center for Infectious Disease"/>
            <person name="Wu L."/>
            <person name="Ma J."/>
        </authorList>
    </citation>
    <scope>NUCLEOTIDE SEQUENCE [LARGE SCALE GENOMIC DNA]</scope>
    <source>
        <strain evidence="9">JCM 19125</strain>
    </source>
</reference>
<dbReference type="Proteomes" id="UP001501521">
    <property type="component" value="Unassembled WGS sequence"/>
</dbReference>
<dbReference type="InterPro" id="IPR058245">
    <property type="entry name" value="NreC/VraR/RcsB-like_REC"/>
</dbReference>
<keyword evidence="1 5" id="KW-0597">Phosphoprotein</keyword>
<dbReference type="PANTHER" id="PTHR43214">
    <property type="entry name" value="TWO-COMPONENT RESPONSE REGULATOR"/>
    <property type="match status" value="1"/>
</dbReference>
<dbReference type="Pfam" id="PF00196">
    <property type="entry name" value="GerE"/>
    <property type="match status" value="1"/>
</dbReference>
<evidence type="ECO:0000313" key="8">
    <source>
        <dbReference type="EMBL" id="GAA4905145.1"/>
    </source>
</evidence>
<dbReference type="InterPro" id="IPR016032">
    <property type="entry name" value="Sig_transdc_resp-reg_C-effctor"/>
</dbReference>
<dbReference type="InterPro" id="IPR039420">
    <property type="entry name" value="WalR-like"/>
</dbReference>
<dbReference type="RefSeq" id="WP_345583441.1">
    <property type="nucleotide sequence ID" value="NZ_BAABLV010000036.1"/>
</dbReference>
<keyword evidence="9" id="KW-1185">Reference proteome</keyword>
<feature type="domain" description="Response regulatory" evidence="7">
    <location>
        <begin position="4"/>
        <end position="124"/>
    </location>
</feature>
<keyword evidence="2" id="KW-0805">Transcription regulation</keyword>